<name>E4YT49_OIKDI</name>
<dbReference type="EMBL" id="FN655279">
    <property type="protein sequence ID" value="CBY38638.1"/>
    <property type="molecule type" value="Genomic_DNA"/>
</dbReference>
<dbReference type="AlphaFoldDB" id="E4YT49"/>
<organism evidence="1">
    <name type="scientific">Oikopleura dioica</name>
    <name type="common">Tunicate</name>
    <dbReference type="NCBI Taxonomy" id="34765"/>
    <lineage>
        <taxon>Eukaryota</taxon>
        <taxon>Metazoa</taxon>
        <taxon>Chordata</taxon>
        <taxon>Tunicata</taxon>
        <taxon>Appendicularia</taxon>
        <taxon>Copelata</taxon>
        <taxon>Oikopleuridae</taxon>
        <taxon>Oikopleura</taxon>
    </lineage>
</organism>
<accession>E4YT49</accession>
<proteinExistence type="predicted"/>
<dbReference type="Proteomes" id="UP000011014">
    <property type="component" value="Unassembled WGS sequence"/>
</dbReference>
<gene>
    <name evidence="1" type="ORF">GSOID_T00019146001</name>
</gene>
<sequence>MAIIKKNQKSYIDVENSHCWNPTHDLLVTCPDRLDGTIPMCLSELRVMKTKDDLELVDLKKDCFYGFEPETTILRQDVCRENFCNTFALPEDPELMLTAQLTSKPATDDEFGLLSCITCAGKQSCLSPTLRMRTSATEVCEPYFGWPGCYMESWMNENGELDSIRRGCYDFSQNPGQSFTEFIHSSKCTDNKCNFDKFDFRSKFSENIESSGDDSDADDEDIEETFFSTTEKEIDDQITNVVTIGTESYETSSGDYDYASGSGDGEEFDSIYIPEIIRNDLSIYELNRQDKI</sequence>
<protein>
    <submittedName>
        <fullName evidence="1">Uncharacterized protein</fullName>
    </submittedName>
</protein>
<reference evidence="1" key="1">
    <citation type="journal article" date="2010" name="Science">
        <title>Plasticity of animal genome architecture unmasked by rapid evolution of a pelagic tunicate.</title>
        <authorList>
            <person name="Denoeud F."/>
            <person name="Henriet S."/>
            <person name="Mungpakdee S."/>
            <person name="Aury J.M."/>
            <person name="Da Silva C."/>
            <person name="Brinkmann H."/>
            <person name="Mikhaleva J."/>
            <person name="Olsen L.C."/>
            <person name="Jubin C."/>
            <person name="Canestro C."/>
            <person name="Bouquet J.M."/>
            <person name="Danks G."/>
            <person name="Poulain J."/>
            <person name="Campsteijn C."/>
            <person name="Adamski M."/>
            <person name="Cross I."/>
            <person name="Yadetie F."/>
            <person name="Muffato M."/>
            <person name="Louis A."/>
            <person name="Butcher S."/>
            <person name="Tsagkogeorga G."/>
            <person name="Konrad A."/>
            <person name="Singh S."/>
            <person name="Jensen M.F."/>
            <person name="Cong E.H."/>
            <person name="Eikeseth-Otteraa H."/>
            <person name="Noel B."/>
            <person name="Anthouard V."/>
            <person name="Porcel B.M."/>
            <person name="Kachouri-Lafond R."/>
            <person name="Nishino A."/>
            <person name="Ugolini M."/>
            <person name="Chourrout P."/>
            <person name="Nishida H."/>
            <person name="Aasland R."/>
            <person name="Huzurbazar S."/>
            <person name="Westhof E."/>
            <person name="Delsuc F."/>
            <person name="Lehrach H."/>
            <person name="Reinhardt R."/>
            <person name="Weissenbach J."/>
            <person name="Roy S.W."/>
            <person name="Artiguenave F."/>
            <person name="Postlethwait J.H."/>
            <person name="Manak J.R."/>
            <person name="Thompson E.M."/>
            <person name="Jaillon O."/>
            <person name="Du Pasquier L."/>
            <person name="Boudinot P."/>
            <person name="Liberles D.A."/>
            <person name="Volff J.N."/>
            <person name="Philippe H."/>
            <person name="Lenhard B."/>
            <person name="Roest Crollius H."/>
            <person name="Wincker P."/>
            <person name="Chourrout D."/>
        </authorList>
    </citation>
    <scope>NUCLEOTIDE SEQUENCE [LARGE SCALE GENOMIC DNA]</scope>
</reference>
<evidence type="ECO:0000313" key="1">
    <source>
        <dbReference type="EMBL" id="CBY38638.1"/>
    </source>
</evidence>